<keyword evidence="4" id="KW-1185">Reference proteome</keyword>
<keyword evidence="2" id="KW-0472">Membrane</keyword>
<evidence type="ECO:0000313" key="4">
    <source>
        <dbReference type="Proteomes" id="UP000595437"/>
    </source>
</evidence>
<feature type="transmembrane region" description="Helical" evidence="2">
    <location>
        <begin position="84"/>
        <end position="106"/>
    </location>
</feature>
<dbReference type="Proteomes" id="UP000595437">
    <property type="component" value="Chromosome 12"/>
</dbReference>
<name>A0A7T8GU12_CALRO</name>
<proteinExistence type="predicted"/>
<evidence type="ECO:0000256" key="1">
    <source>
        <dbReference type="SAM" id="MobiDB-lite"/>
    </source>
</evidence>
<feature type="compositionally biased region" description="Basic and acidic residues" evidence="1">
    <location>
        <begin position="48"/>
        <end position="61"/>
    </location>
</feature>
<feature type="compositionally biased region" description="Polar residues" evidence="1">
    <location>
        <begin position="29"/>
        <end position="41"/>
    </location>
</feature>
<gene>
    <name evidence="3" type="ORF">FKW44_018163</name>
</gene>
<feature type="region of interest" description="Disordered" evidence="1">
    <location>
        <begin position="29"/>
        <end position="77"/>
    </location>
</feature>
<accession>A0A7T8GU12</accession>
<dbReference type="OrthoDB" id="287041at2759"/>
<dbReference type="AlphaFoldDB" id="A0A7T8GU12"/>
<sequence>MFTRAILRGSRSLFSHTALPPSRSLNLRSVPYSSSSPQTPKFSLADQIMKDKVSEEDKSEKPGGSGDEPPPPSGPKPLGKWEKIGYTFVGSMFVGGLLINAVIFSLPDRDEEGENIPDEYSELPFPSQYAKRLSNKIFKTKKDLEEPFSDKLLPEPLQKPYYQPKYTVFLELTGLLVHATWTVKALFR</sequence>
<feature type="non-terminal residue" evidence="3">
    <location>
        <position position="188"/>
    </location>
</feature>
<protein>
    <submittedName>
        <fullName evidence="3">Uncharacterized protein</fullName>
    </submittedName>
</protein>
<keyword evidence="2" id="KW-1133">Transmembrane helix</keyword>
<evidence type="ECO:0000313" key="3">
    <source>
        <dbReference type="EMBL" id="QQP37772.1"/>
    </source>
</evidence>
<organism evidence="3 4">
    <name type="scientific">Caligus rogercresseyi</name>
    <name type="common">Sea louse</name>
    <dbReference type="NCBI Taxonomy" id="217165"/>
    <lineage>
        <taxon>Eukaryota</taxon>
        <taxon>Metazoa</taxon>
        <taxon>Ecdysozoa</taxon>
        <taxon>Arthropoda</taxon>
        <taxon>Crustacea</taxon>
        <taxon>Multicrustacea</taxon>
        <taxon>Hexanauplia</taxon>
        <taxon>Copepoda</taxon>
        <taxon>Siphonostomatoida</taxon>
        <taxon>Caligidae</taxon>
        <taxon>Caligus</taxon>
    </lineage>
</organism>
<evidence type="ECO:0000256" key="2">
    <source>
        <dbReference type="SAM" id="Phobius"/>
    </source>
</evidence>
<keyword evidence="2" id="KW-0812">Transmembrane</keyword>
<reference evidence="4" key="1">
    <citation type="submission" date="2021-01" db="EMBL/GenBank/DDBJ databases">
        <title>Caligus Genome Assembly.</title>
        <authorList>
            <person name="Gallardo-Escarate C."/>
        </authorList>
    </citation>
    <scope>NUCLEOTIDE SEQUENCE [LARGE SCALE GENOMIC DNA]</scope>
</reference>
<dbReference type="EMBL" id="CP045901">
    <property type="protein sequence ID" value="QQP37772.1"/>
    <property type="molecule type" value="Genomic_DNA"/>
</dbReference>